<feature type="region of interest" description="Disordered" evidence="1">
    <location>
        <begin position="33"/>
        <end position="146"/>
    </location>
</feature>
<dbReference type="EMBL" id="JABVXQ010000008">
    <property type="protein sequence ID" value="KAF6094741.1"/>
    <property type="molecule type" value="Genomic_DNA"/>
</dbReference>
<feature type="compositionally biased region" description="Gly residues" evidence="1">
    <location>
        <begin position="59"/>
        <end position="70"/>
    </location>
</feature>
<dbReference type="AlphaFoldDB" id="A0A833ZPH7"/>
<organism evidence="2 3">
    <name type="scientific">Phyllostomus discolor</name>
    <name type="common">pale spear-nosed bat</name>
    <dbReference type="NCBI Taxonomy" id="89673"/>
    <lineage>
        <taxon>Eukaryota</taxon>
        <taxon>Metazoa</taxon>
        <taxon>Chordata</taxon>
        <taxon>Craniata</taxon>
        <taxon>Vertebrata</taxon>
        <taxon>Euteleostomi</taxon>
        <taxon>Mammalia</taxon>
        <taxon>Eutheria</taxon>
        <taxon>Laurasiatheria</taxon>
        <taxon>Chiroptera</taxon>
        <taxon>Yangochiroptera</taxon>
        <taxon>Phyllostomidae</taxon>
        <taxon>Phyllostominae</taxon>
        <taxon>Phyllostomus</taxon>
    </lineage>
</organism>
<reference evidence="2 3" key="1">
    <citation type="journal article" date="2020" name="Nature">
        <title>Six reference-quality genomes reveal evolution of bat adaptations.</title>
        <authorList>
            <person name="Jebb D."/>
            <person name="Huang Z."/>
            <person name="Pippel M."/>
            <person name="Hughes G.M."/>
            <person name="Lavrichenko K."/>
            <person name="Devanna P."/>
            <person name="Winkler S."/>
            <person name="Jermiin L.S."/>
            <person name="Skirmuntt E.C."/>
            <person name="Katzourakis A."/>
            <person name="Burkitt-Gray L."/>
            <person name="Ray D.A."/>
            <person name="Sullivan K.A.M."/>
            <person name="Roscito J.G."/>
            <person name="Kirilenko B.M."/>
            <person name="Davalos L.M."/>
            <person name="Corthals A.P."/>
            <person name="Power M.L."/>
            <person name="Jones G."/>
            <person name="Ransome R.D."/>
            <person name="Dechmann D.K.N."/>
            <person name="Locatelli A.G."/>
            <person name="Puechmaille S.J."/>
            <person name="Fedrigo O."/>
            <person name="Jarvis E.D."/>
            <person name="Hiller M."/>
            <person name="Vernes S.C."/>
            <person name="Myers E.W."/>
            <person name="Teeling E.C."/>
        </authorList>
    </citation>
    <scope>NUCLEOTIDE SEQUENCE [LARGE SCALE GENOMIC DNA]</scope>
    <source>
        <strain evidence="2">Bat1K_MPI-CBG_1</strain>
    </source>
</reference>
<evidence type="ECO:0000256" key="1">
    <source>
        <dbReference type="SAM" id="MobiDB-lite"/>
    </source>
</evidence>
<gene>
    <name evidence="2" type="ORF">HJG60_011839</name>
</gene>
<accession>A0A833ZPH7</accession>
<dbReference type="Proteomes" id="UP000664940">
    <property type="component" value="Unassembled WGS sequence"/>
</dbReference>
<sequence length="196" mass="21146">MFLSLSFSLPQINKIFKIMVPKLTFPQEMLSVLKQGSDPPPSKSRYQQDRDVPERDEGGGAGGVGSGGRMGTCFPPGLLQTDVRHPRGQVPEPGGPLKQPPFQVRGGSVLPLRHAPWGSQPSKPSGRQCPPRPSQQRLHSEQVGAQPFPLRSREASAPGMAFLAPTCLSVCLSPCPRPNLTLSNREMEVSTCNSTV</sequence>
<feature type="compositionally biased region" description="Basic and acidic residues" evidence="1">
    <location>
        <begin position="46"/>
        <end position="58"/>
    </location>
</feature>
<evidence type="ECO:0000313" key="3">
    <source>
        <dbReference type="Proteomes" id="UP000664940"/>
    </source>
</evidence>
<evidence type="ECO:0000313" key="2">
    <source>
        <dbReference type="EMBL" id="KAF6094741.1"/>
    </source>
</evidence>
<comment type="caution">
    <text evidence="2">The sequence shown here is derived from an EMBL/GenBank/DDBJ whole genome shotgun (WGS) entry which is preliminary data.</text>
</comment>
<proteinExistence type="predicted"/>
<name>A0A833ZPH7_9CHIR</name>
<protein>
    <submittedName>
        <fullName evidence="2">Uncharacterized protein</fullName>
    </submittedName>
</protein>